<dbReference type="SUPFAM" id="SSF49870">
    <property type="entry name" value="Osmotin, thaumatin-like protein"/>
    <property type="match status" value="1"/>
</dbReference>
<keyword evidence="3" id="KW-1185">Reference proteome</keyword>
<accession>A0AAD7CZL1</accession>
<name>A0AAD7CZL1_MYCRO</name>
<dbReference type="EMBL" id="JARKIE010000174">
    <property type="protein sequence ID" value="KAJ7671223.1"/>
    <property type="molecule type" value="Genomic_DNA"/>
</dbReference>
<protein>
    <submittedName>
        <fullName evidence="2">Uncharacterized protein</fullName>
    </submittedName>
</protein>
<sequence>MERLSVSLVDGFNVPVSVVPGAGSCHEASCTVDLNPKCLRSHAPPALGPGRISGCKSACSVNVDRCRPLYPAIACGHLTSLPAADSPNCCSGSHNVATTCPPSGVQWGAVFQLLQSVFLPTRAPLRMTRFGCPDSYADAYGESSKTALWTCDSTLTT</sequence>
<dbReference type="PROSITE" id="PS51257">
    <property type="entry name" value="PROKAR_LIPOPROTEIN"/>
    <property type="match status" value="1"/>
</dbReference>
<dbReference type="Proteomes" id="UP001221757">
    <property type="component" value="Unassembled WGS sequence"/>
</dbReference>
<evidence type="ECO:0000313" key="2">
    <source>
        <dbReference type="EMBL" id="KAJ7671223.1"/>
    </source>
</evidence>
<proteinExistence type="predicted"/>
<feature type="disulfide bond" evidence="1">
    <location>
        <begin position="38"/>
        <end position="55"/>
    </location>
</feature>
<organism evidence="2 3">
    <name type="scientific">Mycena rosella</name>
    <name type="common">Pink bonnet</name>
    <name type="synonym">Agaricus rosellus</name>
    <dbReference type="NCBI Taxonomy" id="1033263"/>
    <lineage>
        <taxon>Eukaryota</taxon>
        <taxon>Fungi</taxon>
        <taxon>Dikarya</taxon>
        <taxon>Basidiomycota</taxon>
        <taxon>Agaricomycotina</taxon>
        <taxon>Agaricomycetes</taxon>
        <taxon>Agaricomycetidae</taxon>
        <taxon>Agaricales</taxon>
        <taxon>Marasmiineae</taxon>
        <taxon>Mycenaceae</taxon>
        <taxon>Mycena</taxon>
    </lineage>
</organism>
<dbReference type="InterPro" id="IPR037176">
    <property type="entry name" value="Osmotin/thaumatin-like_sf"/>
</dbReference>
<reference evidence="2" key="1">
    <citation type="submission" date="2023-03" db="EMBL/GenBank/DDBJ databases">
        <title>Massive genome expansion in bonnet fungi (Mycena s.s.) driven by repeated elements and novel gene families across ecological guilds.</title>
        <authorList>
            <consortium name="Lawrence Berkeley National Laboratory"/>
            <person name="Harder C.B."/>
            <person name="Miyauchi S."/>
            <person name="Viragh M."/>
            <person name="Kuo A."/>
            <person name="Thoen E."/>
            <person name="Andreopoulos B."/>
            <person name="Lu D."/>
            <person name="Skrede I."/>
            <person name="Drula E."/>
            <person name="Henrissat B."/>
            <person name="Morin E."/>
            <person name="Kohler A."/>
            <person name="Barry K."/>
            <person name="LaButti K."/>
            <person name="Morin E."/>
            <person name="Salamov A."/>
            <person name="Lipzen A."/>
            <person name="Mereny Z."/>
            <person name="Hegedus B."/>
            <person name="Baldrian P."/>
            <person name="Stursova M."/>
            <person name="Weitz H."/>
            <person name="Taylor A."/>
            <person name="Grigoriev I.V."/>
            <person name="Nagy L.G."/>
            <person name="Martin F."/>
            <person name="Kauserud H."/>
        </authorList>
    </citation>
    <scope>NUCLEOTIDE SEQUENCE</scope>
    <source>
        <strain evidence="2">CBHHK067</strain>
    </source>
</reference>
<dbReference type="Pfam" id="PF00314">
    <property type="entry name" value="Thaumatin"/>
    <property type="match status" value="1"/>
</dbReference>
<dbReference type="InterPro" id="IPR001938">
    <property type="entry name" value="Thaumatin"/>
</dbReference>
<dbReference type="PIRSF" id="PIRSF002703">
    <property type="entry name" value="Thaumatin"/>
    <property type="match status" value="1"/>
</dbReference>
<dbReference type="AlphaFoldDB" id="A0AAD7CZL1"/>
<gene>
    <name evidence="2" type="ORF">B0H17DRAFT_195754</name>
</gene>
<keyword evidence="1" id="KW-1015">Disulfide bond</keyword>
<dbReference type="Gene3D" id="2.60.110.10">
    <property type="entry name" value="Thaumatin"/>
    <property type="match status" value="1"/>
</dbReference>
<evidence type="ECO:0000256" key="1">
    <source>
        <dbReference type="PIRSR" id="PIRSR002703-1"/>
    </source>
</evidence>
<dbReference type="PANTHER" id="PTHR31048">
    <property type="entry name" value="OS03G0233200 PROTEIN"/>
    <property type="match status" value="1"/>
</dbReference>
<comment type="caution">
    <text evidence="2">The sequence shown here is derived from an EMBL/GenBank/DDBJ whole genome shotgun (WGS) entry which is preliminary data.</text>
</comment>
<dbReference type="PROSITE" id="PS51367">
    <property type="entry name" value="THAUMATIN_2"/>
    <property type="match status" value="1"/>
</dbReference>
<evidence type="ECO:0000313" key="3">
    <source>
        <dbReference type="Proteomes" id="UP001221757"/>
    </source>
</evidence>